<dbReference type="Pfam" id="PF24676">
    <property type="entry name" value="DUF7656"/>
    <property type="match status" value="1"/>
</dbReference>
<dbReference type="InParanoid" id="A0A4S2MW17"/>
<feature type="region of interest" description="Disordered" evidence="1">
    <location>
        <begin position="213"/>
        <end position="233"/>
    </location>
</feature>
<dbReference type="InterPro" id="IPR027417">
    <property type="entry name" value="P-loop_NTPase"/>
</dbReference>
<evidence type="ECO:0000313" key="4">
    <source>
        <dbReference type="Proteomes" id="UP000298138"/>
    </source>
</evidence>
<sequence length="288" mass="32561">MFALIMELADKIIEKGARYIGFGEEQTTVNGEAYVFHFNWKSHHNEPSFNKNCNLLSELLQDTGSEATSVVAKDYNALSKELERSSYVSLEKDGEIVTADLLEKQLWDTWTFLCRDRQHATEYSQHDPAMLEKLRMLTPYEAMTILILGGIGVGKSTFINVLVNYFAYEPLDALKTKPLSWFIPFSFSVQQPDPKNPNWKFIEFMITEKENEISGQGRPMSSLKDVSDPGQSSTQKTMVYSAQIGNTTLRLFDTPGISDIRGMAVDELKMGDIYLPLETMINSTAFSS</sequence>
<feature type="domain" description="DUF7656" evidence="2">
    <location>
        <begin position="12"/>
        <end position="105"/>
    </location>
</feature>
<proteinExistence type="predicted"/>
<evidence type="ECO:0000313" key="3">
    <source>
        <dbReference type="EMBL" id="TGZ80734.1"/>
    </source>
</evidence>
<dbReference type="CDD" id="cd02019">
    <property type="entry name" value="NK"/>
    <property type="match status" value="1"/>
</dbReference>
<keyword evidence="4" id="KW-1185">Reference proteome</keyword>
<dbReference type="SUPFAM" id="SSF52540">
    <property type="entry name" value="P-loop containing nucleoside triphosphate hydrolases"/>
    <property type="match status" value="1"/>
</dbReference>
<dbReference type="InterPro" id="IPR056073">
    <property type="entry name" value="DUF7656"/>
</dbReference>
<name>A0A4S2MW17_9PEZI</name>
<dbReference type="STRING" id="341454.A0A4S2MW17"/>
<organism evidence="3 4">
    <name type="scientific">Ascodesmis nigricans</name>
    <dbReference type="NCBI Taxonomy" id="341454"/>
    <lineage>
        <taxon>Eukaryota</taxon>
        <taxon>Fungi</taxon>
        <taxon>Dikarya</taxon>
        <taxon>Ascomycota</taxon>
        <taxon>Pezizomycotina</taxon>
        <taxon>Pezizomycetes</taxon>
        <taxon>Pezizales</taxon>
        <taxon>Ascodesmidaceae</taxon>
        <taxon>Ascodesmis</taxon>
    </lineage>
</organism>
<dbReference type="Proteomes" id="UP000298138">
    <property type="component" value="Unassembled WGS sequence"/>
</dbReference>
<dbReference type="AlphaFoldDB" id="A0A4S2MW17"/>
<reference evidence="3 4" key="1">
    <citation type="submission" date="2019-04" db="EMBL/GenBank/DDBJ databases">
        <title>Comparative genomics and transcriptomics to analyze fruiting body development in filamentous ascomycetes.</title>
        <authorList>
            <consortium name="DOE Joint Genome Institute"/>
            <person name="Lutkenhaus R."/>
            <person name="Traeger S."/>
            <person name="Breuer J."/>
            <person name="Kuo A."/>
            <person name="Lipzen A."/>
            <person name="Pangilinan J."/>
            <person name="Dilworth D."/>
            <person name="Sandor L."/>
            <person name="Poggeler S."/>
            <person name="Barry K."/>
            <person name="Grigoriev I.V."/>
            <person name="Nowrousian M."/>
        </authorList>
    </citation>
    <scope>NUCLEOTIDE SEQUENCE [LARGE SCALE GENOMIC DNA]</scope>
    <source>
        <strain evidence="3 4">CBS 389.68</strain>
    </source>
</reference>
<dbReference type="Gene3D" id="3.40.50.300">
    <property type="entry name" value="P-loop containing nucleotide triphosphate hydrolases"/>
    <property type="match status" value="1"/>
</dbReference>
<evidence type="ECO:0000256" key="1">
    <source>
        <dbReference type="SAM" id="MobiDB-lite"/>
    </source>
</evidence>
<dbReference type="PANTHER" id="PTHR32046">
    <property type="entry name" value="G DOMAIN-CONTAINING PROTEIN"/>
    <property type="match status" value="1"/>
</dbReference>
<dbReference type="PANTHER" id="PTHR32046:SF11">
    <property type="entry name" value="IMMUNE-ASSOCIATED NUCLEOTIDE-BINDING PROTEIN 10-LIKE"/>
    <property type="match status" value="1"/>
</dbReference>
<accession>A0A4S2MW17</accession>
<evidence type="ECO:0000259" key="2">
    <source>
        <dbReference type="Pfam" id="PF24676"/>
    </source>
</evidence>
<dbReference type="OrthoDB" id="8954335at2759"/>
<dbReference type="EMBL" id="ML220123">
    <property type="protein sequence ID" value="TGZ80734.1"/>
    <property type="molecule type" value="Genomic_DNA"/>
</dbReference>
<protein>
    <recommendedName>
        <fullName evidence="2">DUF7656 domain-containing protein</fullName>
    </recommendedName>
</protein>
<gene>
    <name evidence="3" type="ORF">EX30DRAFT_378623</name>
</gene>